<sequence length="386" mass="43011">MGESSHHGNMSELRQFWQTSWLYDQVNHHERCSSIATTLACRVNAHPHPLSLRELRQLLSGVDLLIAGNSVARNVYFTFKGLLELAQEHHARTDLSWPKAHPKMSLTTTVTSTAISMNTSHVYRTTEKAMCAPRSAAFSCSSTVGSTHLFSYWIPLESQGNLPLRVLQEARQRAGNQSRKLKVVIYDPVASDVLGNFSDARILASARDYVSHIIRLGAIHNSIFWLPAPRLCDAPSTQLREFFRLPDRSMEGINDRIALRNRWIGCALKGIHRRAPSAAMPPTPIIHVLDNSLDPVAGSVNSSIERECLCYDDYIHHSRLSFLAIVHIAHAILAKNNILAHAHRHACAEPQLHGNACSAGGAPATNSSPRADFRRRREKEVRLLGE</sequence>
<feature type="region of interest" description="Disordered" evidence="1">
    <location>
        <begin position="358"/>
        <end position="386"/>
    </location>
</feature>
<dbReference type="EMBL" id="HBEY01019973">
    <property type="protein sequence ID" value="CAD8606236.1"/>
    <property type="molecule type" value="Transcribed_RNA"/>
</dbReference>
<evidence type="ECO:0000256" key="1">
    <source>
        <dbReference type="SAM" id="MobiDB-lite"/>
    </source>
</evidence>
<protein>
    <submittedName>
        <fullName evidence="2">Uncharacterized protein</fullName>
    </submittedName>
</protein>
<accession>A0A7S0L9N7</accession>
<evidence type="ECO:0000313" key="2">
    <source>
        <dbReference type="EMBL" id="CAD8606236.1"/>
    </source>
</evidence>
<reference evidence="2" key="1">
    <citation type="submission" date="2021-01" db="EMBL/GenBank/DDBJ databases">
        <authorList>
            <person name="Corre E."/>
            <person name="Pelletier E."/>
            <person name="Niang G."/>
            <person name="Scheremetjew M."/>
            <person name="Finn R."/>
            <person name="Kale V."/>
            <person name="Holt S."/>
            <person name="Cochrane G."/>
            <person name="Meng A."/>
            <person name="Brown T."/>
            <person name="Cohen L."/>
        </authorList>
    </citation>
    <scope>NUCLEOTIDE SEQUENCE</scope>
    <source>
        <strain evidence="2">PLY182g</strain>
    </source>
</reference>
<gene>
    <name evidence="2" type="ORF">CPEL01642_LOCUS9571</name>
</gene>
<proteinExistence type="predicted"/>
<name>A0A7S0L9N7_9EUKA</name>
<dbReference type="AlphaFoldDB" id="A0A7S0L9N7"/>
<organism evidence="2">
    <name type="scientific">Coccolithus braarudii</name>
    <dbReference type="NCBI Taxonomy" id="221442"/>
    <lineage>
        <taxon>Eukaryota</taxon>
        <taxon>Haptista</taxon>
        <taxon>Haptophyta</taxon>
        <taxon>Prymnesiophyceae</taxon>
        <taxon>Coccolithales</taxon>
        <taxon>Coccolithaceae</taxon>
        <taxon>Coccolithus</taxon>
    </lineage>
</organism>